<accession>W4LK30</accession>
<gene>
    <name evidence="1" type="ORF">ETSY1_21580</name>
</gene>
<dbReference type="SUPFAM" id="SSF52540">
    <property type="entry name" value="P-loop containing nucleoside triphosphate hydrolases"/>
    <property type="match status" value="1"/>
</dbReference>
<keyword evidence="2" id="KW-1185">Reference proteome</keyword>
<evidence type="ECO:0000313" key="1">
    <source>
        <dbReference type="EMBL" id="ETW97711.1"/>
    </source>
</evidence>
<dbReference type="InterPro" id="IPR027417">
    <property type="entry name" value="P-loop_NTPase"/>
</dbReference>
<organism evidence="1 2">
    <name type="scientific">Entotheonella factor</name>
    <dbReference type="NCBI Taxonomy" id="1429438"/>
    <lineage>
        <taxon>Bacteria</taxon>
        <taxon>Pseudomonadati</taxon>
        <taxon>Nitrospinota/Tectimicrobiota group</taxon>
        <taxon>Candidatus Tectimicrobiota</taxon>
        <taxon>Candidatus Entotheonellia</taxon>
        <taxon>Candidatus Entotheonellales</taxon>
        <taxon>Candidatus Entotheonellaceae</taxon>
        <taxon>Candidatus Entotheonella</taxon>
    </lineage>
</organism>
<dbReference type="Proteomes" id="UP000019141">
    <property type="component" value="Unassembled WGS sequence"/>
</dbReference>
<protein>
    <submittedName>
        <fullName evidence="1">Uncharacterized protein</fullName>
    </submittedName>
</protein>
<dbReference type="HOGENOM" id="CLU_399392_0_0_7"/>
<name>W4LK30_ENTF1</name>
<comment type="caution">
    <text evidence="1">The sequence shown here is derived from an EMBL/GenBank/DDBJ whole genome shotgun (WGS) entry which is preliminary data.</text>
</comment>
<sequence length="689" mass="78569">MQTLSNVDQALGFLRGEDNPFDTFVAGQEADDDFFNFHVPELHQPVMETLCLAMERYRRPDYRIRQDLRQSRAVIIRGARGAGKTHLLHALQHRDDARELLIRPRYFDKQYGFAEYLLKELVATIVTPDDAATAVLQNPLDWIAEALTRRMLVEALRSLSSQQWLHWIGIPHPVGIVLGFKWRRVGRRRHDLISQLSRSTESSSLPELCRQYGLSPERARALLTEFIEQRDTGSNARIRMRRRLLQCLADVALHHNREPLAYFLEDGFAELHSGLAPSRTELVDDLLRALIEILTAAGVAIVYAFDNLERLLKPVGQFDLQAAQSFFAGLAQMIDGIPGMLFMIYAETGMWEDCTREAIDSFAEARLLQGVRLRDLGIVNVLELESPSPEQLTILVQRRMQPLLQHMPESGELDLIFPFQPEDIHRIAASPDVLRTMLRRLLVRYDEIVLGTASPHQLSAPKPEPPRAEKTQDQVEREVLVPQWAFSLQKAKHRLDHSSRSALASELHGSMRQWLQMFVGRQDAVFRWQLNKVESARVGHHPIYGEITVCHWSVAEGQEAYRVGIGTILAQGPGLQRDLQAKLEMFNEQPRQADELIMLWPDRTTEFSVDDLPAGTRRVWEDYHVGHPARNIGFSTDALIWLLGFGQWLGIALERQSAEWPPDAVAHFVHTHTASFLSQLLPSYHETGS</sequence>
<reference evidence="1 2" key="1">
    <citation type="journal article" date="2014" name="Nature">
        <title>An environmental bacterial taxon with a large and distinct metabolic repertoire.</title>
        <authorList>
            <person name="Wilson M.C."/>
            <person name="Mori T."/>
            <person name="Ruckert C."/>
            <person name="Uria A.R."/>
            <person name="Helf M.J."/>
            <person name="Takada K."/>
            <person name="Gernert C."/>
            <person name="Steffens U.A."/>
            <person name="Heycke N."/>
            <person name="Schmitt S."/>
            <person name="Rinke C."/>
            <person name="Helfrich E.J."/>
            <person name="Brachmann A.O."/>
            <person name="Gurgui C."/>
            <person name="Wakimoto T."/>
            <person name="Kracht M."/>
            <person name="Crusemann M."/>
            <person name="Hentschel U."/>
            <person name="Abe I."/>
            <person name="Matsunaga S."/>
            <person name="Kalinowski J."/>
            <person name="Takeyama H."/>
            <person name="Piel J."/>
        </authorList>
    </citation>
    <scope>NUCLEOTIDE SEQUENCE [LARGE SCALE GENOMIC DNA]</scope>
    <source>
        <strain evidence="2">TSY1</strain>
    </source>
</reference>
<evidence type="ECO:0000313" key="2">
    <source>
        <dbReference type="Proteomes" id="UP000019141"/>
    </source>
</evidence>
<dbReference type="EMBL" id="AZHW01000629">
    <property type="protein sequence ID" value="ETW97711.1"/>
    <property type="molecule type" value="Genomic_DNA"/>
</dbReference>
<proteinExistence type="predicted"/>
<dbReference type="AlphaFoldDB" id="W4LK30"/>